<reference evidence="3" key="1">
    <citation type="submission" date="2016-08" db="EMBL/GenBank/DDBJ databases">
        <authorList>
            <person name="Merda D."/>
            <person name="Briand M."/>
            <person name="Taghouti G."/>
            <person name="Carrere S."/>
            <person name="Gouzy J."/>
            <person name="Portier P."/>
            <person name="Jacques M.-A."/>
            <person name="Fischer-Le Saux M."/>
        </authorList>
    </citation>
    <scope>NUCLEOTIDE SEQUENCE [LARGE SCALE GENOMIC DNA]</scope>
    <source>
        <strain evidence="3">CFBP1817</strain>
    </source>
</reference>
<dbReference type="Proteomes" id="UP000239939">
    <property type="component" value="Unassembled WGS sequence"/>
</dbReference>
<comment type="caution">
    <text evidence="2">The sequence shown here is derived from an EMBL/GenBank/DDBJ whole genome shotgun (WGS) entry which is preliminary data.</text>
</comment>
<feature type="region of interest" description="Disordered" evidence="1">
    <location>
        <begin position="113"/>
        <end position="132"/>
    </location>
</feature>
<sequence length="132" mass="14155">MKIEAGGLVSIAGLLEEDRGFLLGALIGIRETKSHPAWTPERYQAIKQLGDKELAAREASRNFHRSSEKRQCTAIYSTSLVNLATLNEVVLASYLLAKSLPSPLSSTGSIGSLKWATPLPKPSNELAPAGQP</sequence>
<name>A0A2S7ENG5_9XANT</name>
<dbReference type="Pfam" id="PF06412">
    <property type="entry name" value="TraD"/>
    <property type="match status" value="1"/>
</dbReference>
<proteinExistence type="predicted"/>
<dbReference type="InterPro" id="IPR009444">
    <property type="entry name" value="Conjugal_tfr_TraD_a-type"/>
</dbReference>
<dbReference type="AlphaFoldDB" id="A0A2S7ENG5"/>
<accession>A0A2S7ENG5</accession>
<evidence type="ECO:0000313" key="2">
    <source>
        <dbReference type="EMBL" id="PPU93058.1"/>
    </source>
</evidence>
<gene>
    <name evidence="2" type="ORF">XpopCFBP1817_11405</name>
</gene>
<evidence type="ECO:0000256" key="1">
    <source>
        <dbReference type="SAM" id="MobiDB-lite"/>
    </source>
</evidence>
<organism evidence="2 3">
    <name type="scientific">Xanthomonas populi</name>
    <dbReference type="NCBI Taxonomy" id="53414"/>
    <lineage>
        <taxon>Bacteria</taxon>
        <taxon>Pseudomonadati</taxon>
        <taxon>Pseudomonadota</taxon>
        <taxon>Gammaproteobacteria</taxon>
        <taxon>Lysobacterales</taxon>
        <taxon>Lysobacteraceae</taxon>
        <taxon>Xanthomonas</taxon>
    </lineage>
</organism>
<protein>
    <submittedName>
        <fullName evidence="2">Uncharacterized protein</fullName>
    </submittedName>
</protein>
<keyword evidence="3" id="KW-1185">Reference proteome</keyword>
<evidence type="ECO:0000313" key="3">
    <source>
        <dbReference type="Proteomes" id="UP000239939"/>
    </source>
</evidence>
<dbReference type="EMBL" id="MDEJ01000062">
    <property type="protein sequence ID" value="PPU93058.1"/>
    <property type="molecule type" value="Genomic_DNA"/>
</dbReference>